<dbReference type="InterPro" id="IPR017472">
    <property type="entry name" value="Undecaprenyl-P_galact_Ptfrase"/>
</dbReference>
<feature type="transmembrane region" description="Helical" evidence="9">
    <location>
        <begin position="87"/>
        <end position="106"/>
    </location>
</feature>
<evidence type="ECO:0000259" key="10">
    <source>
        <dbReference type="Pfam" id="PF02397"/>
    </source>
</evidence>
<evidence type="ECO:0000256" key="4">
    <source>
        <dbReference type="ARBA" id="ARBA00022475"/>
    </source>
</evidence>
<dbReference type="EMBL" id="BLLL01000007">
    <property type="protein sequence ID" value="GFH62937.1"/>
    <property type="molecule type" value="Genomic_DNA"/>
</dbReference>
<feature type="transmembrane region" description="Helical" evidence="9">
    <location>
        <begin position="21"/>
        <end position="43"/>
    </location>
</feature>
<dbReference type="NCBIfam" id="TIGR03022">
    <property type="entry name" value="WbaP_sugtrans"/>
    <property type="match status" value="1"/>
</dbReference>
<reference evidence="11 12" key="1">
    <citation type="journal article" date="2020" name="ISME J.">
        <title>Parallel Reductive Genome Evolution in Desulfovibrio Ectosymbionts Independently Acquired by Trichonympha Protists in the Termite Gut.</title>
        <authorList>
            <person name="Takeuchi M."/>
            <person name="Kuwahara H."/>
            <person name="Murakami T."/>
            <person name="Takahashi K."/>
            <person name="Kajitani R."/>
            <person name="Toyoda A."/>
            <person name="Itoh T."/>
            <person name="Ohkuma M."/>
            <person name="Hongoh Y."/>
        </authorList>
    </citation>
    <scope>NUCLEOTIDE SEQUENCE [LARGE SCALE GENOMIC DNA]</scope>
    <source>
        <strain evidence="11">ZnDsv-02</strain>
    </source>
</reference>
<evidence type="ECO:0000256" key="2">
    <source>
        <dbReference type="ARBA" id="ARBA00004236"/>
    </source>
</evidence>
<gene>
    <name evidence="11" type="primary">wbaP</name>
    <name evidence="11" type="ORF">ZNDK_0708</name>
</gene>
<accession>A0A6L2R5W3</accession>
<dbReference type="Pfam" id="PF02397">
    <property type="entry name" value="Bac_transf"/>
    <property type="match status" value="1"/>
</dbReference>
<organism evidence="11 12">
    <name type="scientific">Candidatus Desulfovibrio kirbyi</name>
    <dbReference type="NCBI Taxonomy" id="2696086"/>
    <lineage>
        <taxon>Bacteria</taxon>
        <taxon>Pseudomonadati</taxon>
        <taxon>Thermodesulfobacteriota</taxon>
        <taxon>Desulfovibrionia</taxon>
        <taxon>Desulfovibrionales</taxon>
        <taxon>Desulfovibrionaceae</taxon>
        <taxon>Desulfovibrio</taxon>
    </lineage>
</organism>
<feature type="transmembrane region" description="Helical" evidence="9">
    <location>
        <begin position="112"/>
        <end position="134"/>
    </location>
</feature>
<comment type="caution">
    <text evidence="11">The sequence shown here is derived from an EMBL/GenBank/DDBJ whole genome shotgun (WGS) entry which is preliminary data.</text>
</comment>
<evidence type="ECO:0000256" key="9">
    <source>
        <dbReference type="SAM" id="Phobius"/>
    </source>
</evidence>
<dbReference type="GO" id="GO:0000271">
    <property type="term" value="P:polysaccharide biosynthetic process"/>
    <property type="evidence" value="ECO:0007669"/>
    <property type="project" value="InterPro"/>
</dbReference>
<evidence type="ECO:0000313" key="11">
    <source>
        <dbReference type="EMBL" id="GFH62937.1"/>
    </source>
</evidence>
<dbReference type="InterPro" id="IPR003362">
    <property type="entry name" value="Bact_transf"/>
</dbReference>
<keyword evidence="4" id="KW-1003">Cell membrane</keyword>
<evidence type="ECO:0000313" key="12">
    <source>
        <dbReference type="Proteomes" id="UP000505077"/>
    </source>
</evidence>
<dbReference type="InterPro" id="IPR017475">
    <property type="entry name" value="EPS_sugar_tfrase"/>
</dbReference>
<sequence length="466" mass="52369">MLTARTLQIIPLLDRCGISPRVALLCLVDTAGLLCPVVLFYLLRAAFGKLDPPPLYSGVLLLLGLPLGIGLGIYQSIPLSPPHEMKAFFLLSTTLYGGISFLLFLTQSGLEYSRFIFLGGWASSIVIPPLLRAFCRHRFAARRWWGRPLIIFGGGEAARALWRHLRKNPQTGMRPAAIFELPNDAPRLRKLLAAAALRWPDAAILIPHAAQNNAPADYMTETGRYFSDILLVPAFCGGGVHWLTTCDFGMITALWRRENLLDTRRLRMKRCLDLIFCVAVMAVVLPLTPLLAFAIRLDSKGPVFYRQKRVGRNGKPLYVCKFRTMTMNADALLADCLARDPALRKEWDINQKLKNDPRITRVGSFLRKTSLDELPQIFNVLAGNMSLVGPRPIMESQIDKYGDIHTVYNRVKPGITGLWQVSGRNDTTFEERVAYDNYYINNWSVWMDLWILAKTVPVALSGYGAY</sequence>
<keyword evidence="6 9" id="KW-0812">Transmembrane</keyword>
<feature type="transmembrane region" description="Helical" evidence="9">
    <location>
        <begin position="274"/>
        <end position="295"/>
    </location>
</feature>
<comment type="subcellular location">
    <subcellularLocation>
        <location evidence="2">Cell membrane</location>
    </subcellularLocation>
    <subcellularLocation>
        <location evidence="1">Membrane</location>
        <topology evidence="1">Multi-pass membrane protein</topology>
    </subcellularLocation>
</comment>
<dbReference type="PANTHER" id="PTHR30576:SF4">
    <property type="entry name" value="UNDECAPRENYL-PHOSPHATE GALACTOSE PHOSPHOTRANSFERASE"/>
    <property type="match status" value="1"/>
</dbReference>
<name>A0A6L2R5W3_9BACT</name>
<evidence type="ECO:0000256" key="6">
    <source>
        <dbReference type="ARBA" id="ARBA00022692"/>
    </source>
</evidence>
<comment type="similarity">
    <text evidence="3">Belongs to the bacterial sugar transferase family.</text>
</comment>
<dbReference type="Proteomes" id="UP000505077">
    <property type="component" value="Unassembled WGS sequence"/>
</dbReference>
<dbReference type="PANTHER" id="PTHR30576">
    <property type="entry name" value="COLANIC BIOSYNTHESIS UDP-GLUCOSE LIPID CARRIER TRANSFERASE"/>
    <property type="match status" value="1"/>
</dbReference>
<dbReference type="GO" id="GO:0016780">
    <property type="term" value="F:phosphotransferase activity, for other substituted phosphate groups"/>
    <property type="evidence" value="ECO:0007669"/>
    <property type="project" value="TreeGrafter"/>
</dbReference>
<dbReference type="AlphaFoldDB" id="A0A6L2R5W3"/>
<keyword evidence="7 9" id="KW-1133">Transmembrane helix</keyword>
<feature type="transmembrane region" description="Helical" evidence="9">
    <location>
        <begin position="55"/>
        <end position="75"/>
    </location>
</feature>
<protein>
    <submittedName>
        <fullName evidence="11">Undecaprenyl-phosphate galactose phosphotransferase</fullName>
    </submittedName>
</protein>
<feature type="domain" description="Bacterial sugar transferase" evidence="10">
    <location>
        <begin position="269"/>
        <end position="460"/>
    </location>
</feature>
<evidence type="ECO:0000256" key="7">
    <source>
        <dbReference type="ARBA" id="ARBA00022989"/>
    </source>
</evidence>
<dbReference type="GO" id="GO:0005886">
    <property type="term" value="C:plasma membrane"/>
    <property type="evidence" value="ECO:0007669"/>
    <property type="project" value="UniProtKB-SubCell"/>
</dbReference>
<evidence type="ECO:0000256" key="5">
    <source>
        <dbReference type="ARBA" id="ARBA00022679"/>
    </source>
</evidence>
<dbReference type="NCBIfam" id="TIGR03025">
    <property type="entry name" value="EPS_sugtrans"/>
    <property type="match status" value="1"/>
</dbReference>
<evidence type="ECO:0000256" key="1">
    <source>
        <dbReference type="ARBA" id="ARBA00004141"/>
    </source>
</evidence>
<proteinExistence type="inferred from homology"/>
<evidence type="ECO:0000256" key="8">
    <source>
        <dbReference type="ARBA" id="ARBA00023136"/>
    </source>
</evidence>
<keyword evidence="8 9" id="KW-0472">Membrane</keyword>
<evidence type="ECO:0000256" key="3">
    <source>
        <dbReference type="ARBA" id="ARBA00006464"/>
    </source>
</evidence>
<keyword evidence="5 11" id="KW-0808">Transferase</keyword>